<gene>
    <name evidence="3" type="ORF">H7C19_11955</name>
</gene>
<organism evidence="3 4">
    <name type="scientific">Cohnella nanjingensis</name>
    <dbReference type="NCBI Taxonomy" id="1387779"/>
    <lineage>
        <taxon>Bacteria</taxon>
        <taxon>Bacillati</taxon>
        <taxon>Bacillota</taxon>
        <taxon>Bacilli</taxon>
        <taxon>Bacillales</taxon>
        <taxon>Paenibacillaceae</taxon>
        <taxon>Cohnella</taxon>
    </lineage>
</organism>
<keyword evidence="1" id="KW-0408">Iron</keyword>
<dbReference type="GO" id="GO:0046914">
    <property type="term" value="F:transition metal ion binding"/>
    <property type="evidence" value="ECO:0007669"/>
    <property type="project" value="InterPro"/>
</dbReference>
<dbReference type="Proteomes" id="UP000547209">
    <property type="component" value="Unassembled WGS sequence"/>
</dbReference>
<dbReference type="InterPro" id="IPR007167">
    <property type="entry name" value="Fe-transptr_FeoA-like"/>
</dbReference>
<accession>A0A7X0VG84</accession>
<dbReference type="EMBL" id="JACJVP010000020">
    <property type="protein sequence ID" value="MBB6671394.1"/>
    <property type="molecule type" value="Genomic_DNA"/>
</dbReference>
<dbReference type="AlphaFoldDB" id="A0A7X0VG84"/>
<evidence type="ECO:0000313" key="4">
    <source>
        <dbReference type="Proteomes" id="UP000547209"/>
    </source>
</evidence>
<dbReference type="InterPro" id="IPR052713">
    <property type="entry name" value="FeoA"/>
</dbReference>
<evidence type="ECO:0000259" key="2">
    <source>
        <dbReference type="SMART" id="SM00899"/>
    </source>
</evidence>
<proteinExistence type="predicted"/>
<comment type="caution">
    <text evidence="3">The sequence shown here is derived from an EMBL/GenBank/DDBJ whole genome shotgun (WGS) entry which is preliminary data.</text>
</comment>
<protein>
    <submittedName>
        <fullName evidence="3">Ferrous iron transport protein A</fullName>
    </submittedName>
</protein>
<dbReference type="RefSeq" id="WP_185142898.1">
    <property type="nucleotide sequence ID" value="NZ_JACJVP010000020.1"/>
</dbReference>
<dbReference type="PANTHER" id="PTHR42954:SF1">
    <property type="entry name" value="FERROUS IRON TRANSPORTER FEOA DOMAIN-CONTAINING PROTEIN"/>
    <property type="match status" value="1"/>
</dbReference>
<dbReference type="InterPro" id="IPR038157">
    <property type="entry name" value="FeoA_core_dom"/>
</dbReference>
<dbReference type="Pfam" id="PF04023">
    <property type="entry name" value="FeoA"/>
    <property type="match status" value="1"/>
</dbReference>
<dbReference type="InterPro" id="IPR008988">
    <property type="entry name" value="Transcriptional_repressor_C"/>
</dbReference>
<sequence>MALTEMRRGSKGKVVDLGSVSMLVRRRLCDLGVTEGAVVSVRKMLPFGGPCTIESNGQWIAIRRKEAQAMRVEAL</sequence>
<feature type="domain" description="Ferrous iron transporter FeoA-like" evidence="2">
    <location>
        <begin position="1"/>
        <end position="74"/>
    </location>
</feature>
<dbReference type="Gene3D" id="2.30.30.90">
    <property type="match status" value="1"/>
</dbReference>
<name>A0A7X0VG84_9BACL</name>
<evidence type="ECO:0000313" key="3">
    <source>
        <dbReference type="EMBL" id="MBB6671394.1"/>
    </source>
</evidence>
<dbReference type="SMART" id="SM00899">
    <property type="entry name" value="FeoA"/>
    <property type="match status" value="1"/>
</dbReference>
<dbReference type="SUPFAM" id="SSF50037">
    <property type="entry name" value="C-terminal domain of transcriptional repressors"/>
    <property type="match status" value="1"/>
</dbReference>
<dbReference type="PANTHER" id="PTHR42954">
    <property type="entry name" value="FE(2+) TRANSPORT PROTEIN A"/>
    <property type="match status" value="1"/>
</dbReference>
<reference evidence="3 4" key="1">
    <citation type="submission" date="2020-08" db="EMBL/GenBank/DDBJ databases">
        <title>Cohnella phylogeny.</title>
        <authorList>
            <person name="Dunlap C."/>
        </authorList>
    </citation>
    <scope>NUCLEOTIDE SEQUENCE [LARGE SCALE GENOMIC DNA]</scope>
    <source>
        <strain evidence="3 4">DSM 28246</strain>
    </source>
</reference>
<keyword evidence="4" id="KW-1185">Reference proteome</keyword>
<evidence type="ECO:0000256" key="1">
    <source>
        <dbReference type="ARBA" id="ARBA00023004"/>
    </source>
</evidence>